<dbReference type="Proteomes" id="UP000078090">
    <property type="component" value="Unassembled WGS sequence"/>
</dbReference>
<dbReference type="PANTHER" id="PTHR23416:SF23">
    <property type="entry name" value="ACETYLTRANSFERASE C18B11.09C-RELATED"/>
    <property type="match status" value="1"/>
</dbReference>
<dbReference type="Gene3D" id="2.160.10.10">
    <property type="entry name" value="Hexapeptide repeat proteins"/>
    <property type="match status" value="1"/>
</dbReference>
<dbReference type="InterPro" id="IPR051159">
    <property type="entry name" value="Hexapeptide_acetyltransf"/>
</dbReference>
<evidence type="ECO:0000256" key="2">
    <source>
        <dbReference type="ARBA" id="ARBA00022679"/>
    </source>
</evidence>
<gene>
    <name evidence="5" type="ORF">A1332_01965</name>
</gene>
<dbReference type="AlphaFoldDB" id="A0A177MHU0"/>
<dbReference type="InterPro" id="IPR018357">
    <property type="entry name" value="Hexapep_transf_CS"/>
</dbReference>
<dbReference type="SUPFAM" id="SSF51161">
    <property type="entry name" value="Trimeric LpxA-like enzymes"/>
    <property type="match status" value="1"/>
</dbReference>
<sequence length="198" mass="21583">MMFLIKVINKLKYHYWQIAGKVLCKIHGVNIGEECEFYGLPIIVRYPGSKITLGNRVVLCSHPRFTDLGVNHPVIIRTLRANAEIYIDSDAGLSGTVICAAKAVKIGKEVLIGANVSIFDTDFHSKEPINRRHCNDPDKIPALPVIIENNVFIGTGVIICKGVTVGENSIIGTGSIVVKDVPPSKIYAGNPAREISHV</sequence>
<dbReference type="InterPro" id="IPR011004">
    <property type="entry name" value="Trimer_LpxA-like_sf"/>
</dbReference>
<accession>A0A177MHU0</accession>
<evidence type="ECO:0000256" key="3">
    <source>
        <dbReference type="ARBA" id="ARBA00022737"/>
    </source>
</evidence>
<dbReference type="CDD" id="cd04647">
    <property type="entry name" value="LbH_MAT_like"/>
    <property type="match status" value="1"/>
</dbReference>
<keyword evidence="2" id="KW-0808">Transferase</keyword>
<reference evidence="5 6" key="1">
    <citation type="submission" date="2016-03" db="EMBL/GenBank/DDBJ databases">
        <authorList>
            <person name="Ploux O."/>
        </authorList>
    </citation>
    <scope>NUCLEOTIDE SEQUENCE [LARGE SCALE GENOMIC DNA]</scope>
    <source>
        <strain evidence="5 6">R-45363</strain>
    </source>
</reference>
<evidence type="ECO:0000313" key="6">
    <source>
        <dbReference type="Proteomes" id="UP000078090"/>
    </source>
</evidence>
<evidence type="ECO:0000313" key="5">
    <source>
        <dbReference type="EMBL" id="OAI04490.1"/>
    </source>
</evidence>
<comment type="caution">
    <text evidence="5">The sequence shown here is derived from an EMBL/GenBank/DDBJ whole genome shotgun (WGS) entry which is preliminary data.</text>
</comment>
<dbReference type="EMBL" id="LUUG01000071">
    <property type="protein sequence ID" value="OAI04490.1"/>
    <property type="molecule type" value="Genomic_DNA"/>
</dbReference>
<dbReference type="Pfam" id="PF14602">
    <property type="entry name" value="Hexapep_2"/>
    <property type="match status" value="1"/>
</dbReference>
<comment type="similarity">
    <text evidence="1">Belongs to the transferase hexapeptide repeat family.</text>
</comment>
<organism evidence="5 6">
    <name type="scientific">Methylomonas methanica</name>
    <dbReference type="NCBI Taxonomy" id="421"/>
    <lineage>
        <taxon>Bacteria</taxon>
        <taxon>Pseudomonadati</taxon>
        <taxon>Pseudomonadota</taxon>
        <taxon>Gammaproteobacteria</taxon>
        <taxon>Methylococcales</taxon>
        <taxon>Methylococcaceae</taxon>
        <taxon>Methylomonas</taxon>
    </lineage>
</organism>
<keyword evidence="3" id="KW-0677">Repeat</keyword>
<dbReference type="OrthoDB" id="9815592at2"/>
<keyword evidence="4" id="KW-0012">Acyltransferase</keyword>
<evidence type="ECO:0000256" key="4">
    <source>
        <dbReference type="ARBA" id="ARBA00023315"/>
    </source>
</evidence>
<dbReference type="InterPro" id="IPR001451">
    <property type="entry name" value="Hexapep"/>
</dbReference>
<name>A0A177MHU0_METMH</name>
<dbReference type="RefSeq" id="WP_082879665.1">
    <property type="nucleotide sequence ID" value="NZ_LUUG01000071.1"/>
</dbReference>
<dbReference type="PANTHER" id="PTHR23416">
    <property type="entry name" value="SIALIC ACID SYNTHASE-RELATED"/>
    <property type="match status" value="1"/>
</dbReference>
<dbReference type="Pfam" id="PF00132">
    <property type="entry name" value="Hexapep"/>
    <property type="match status" value="1"/>
</dbReference>
<dbReference type="PROSITE" id="PS00101">
    <property type="entry name" value="HEXAPEP_TRANSFERASES"/>
    <property type="match status" value="1"/>
</dbReference>
<dbReference type="GO" id="GO:0008374">
    <property type="term" value="F:O-acyltransferase activity"/>
    <property type="evidence" value="ECO:0007669"/>
    <property type="project" value="TreeGrafter"/>
</dbReference>
<proteinExistence type="inferred from homology"/>
<evidence type="ECO:0008006" key="7">
    <source>
        <dbReference type="Google" id="ProtNLM"/>
    </source>
</evidence>
<protein>
    <recommendedName>
        <fullName evidence="7">Acyltransferase</fullName>
    </recommendedName>
</protein>
<evidence type="ECO:0000256" key="1">
    <source>
        <dbReference type="ARBA" id="ARBA00007274"/>
    </source>
</evidence>